<dbReference type="UniPathway" id="UPA00591">
    <property type="reaction ID" value="UER00648"/>
</dbReference>
<dbReference type="GO" id="GO:0000287">
    <property type="term" value="F:magnesium ion binding"/>
    <property type="evidence" value="ECO:0007669"/>
    <property type="project" value="TreeGrafter"/>
</dbReference>
<feature type="domain" description="Phosphoribosyltransferase" evidence="17">
    <location>
        <begin position="13"/>
        <end position="159"/>
    </location>
</feature>
<evidence type="ECO:0000256" key="1">
    <source>
        <dbReference type="ARBA" id="ARBA00001946"/>
    </source>
</evidence>
<evidence type="ECO:0000256" key="10">
    <source>
        <dbReference type="ARBA" id="ARBA00022723"/>
    </source>
</evidence>
<keyword evidence="11 16" id="KW-0660">Purine salvage</keyword>
<dbReference type="InterPro" id="IPR005904">
    <property type="entry name" value="Hxn_phspho_trans"/>
</dbReference>
<dbReference type="RefSeq" id="WP_092481804.1">
    <property type="nucleotide sequence ID" value="NZ_FOYM01000002.1"/>
</dbReference>
<accession>A0A1I6CVS0</accession>
<keyword evidence="10 16" id="KW-0479">Metal-binding</keyword>
<protein>
    <recommendedName>
        <fullName evidence="16">Hypoxanthine phosphoribosyltransferase</fullName>
        <ecNumber evidence="16">2.4.2.8</ecNumber>
    </recommendedName>
</protein>
<keyword evidence="9 16" id="KW-0808">Transferase</keyword>
<dbReference type="NCBIfam" id="TIGR01203">
    <property type="entry name" value="HGPRTase"/>
    <property type="match status" value="1"/>
</dbReference>
<dbReference type="OrthoDB" id="9802824at2"/>
<dbReference type="FunFam" id="3.40.50.2020:FF:000006">
    <property type="entry name" value="Hypoxanthine phosphoribosyltransferase"/>
    <property type="match status" value="1"/>
</dbReference>
<dbReference type="Proteomes" id="UP000199584">
    <property type="component" value="Unassembled WGS sequence"/>
</dbReference>
<dbReference type="InterPro" id="IPR000836">
    <property type="entry name" value="PRTase_dom"/>
</dbReference>
<evidence type="ECO:0000256" key="7">
    <source>
        <dbReference type="ARBA" id="ARBA00022490"/>
    </source>
</evidence>
<dbReference type="GO" id="GO:0004422">
    <property type="term" value="F:hypoxanthine phosphoribosyltransferase activity"/>
    <property type="evidence" value="ECO:0007669"/>
    <property type="project" value="InterPro"/>
</dbReference>
<dbReference type="GO" id="GO:0032264">
    <property type="term" value="P:IMP salvage"/>
    <property type="evidence" value="ECO:0007669"/>
    <property type="project" value="UniProtKB-UniPathway"/>
</dbReference>
<dbReference type="STRING" id="39060.SAMN05660706_102136"/>
<proteinExistence type="inferred from homology"/>
<evidence type="ECO:0000256" key="4">
    <source>
        <dbReference type="ARBA" id="ARBA00004669"/>
    </source>
</evidence>
<evidence type="ECO:0000256" key="2">
    <source>
        <dbReference type="ARBA" id="ARBA00002049"/>
    </source>
</evidence>
<dbReference type="GO" id="GO:0046100">
    <property type="term" value="P:hypoxanthine metabolic process"/>
    <property type="evidence" value="ECO:0007669"/>
    <property type="project" value="TreeGrafter"/>
</dbReference>
<dbReference type="PANTHER" id="PTHR43340:SF1">
    <property type="entry name" value="HYPOXANTHINE PHOSPHORIBOSYLTRANSFERASE"/>
    <property type="match status" value="1"/>
</dbReference>
<comment type="subcellular location">
    <subcellularLocation>
        <location evidence="3 16">Cytoplasm</location>
    </subcellularLocation>
</comment>
<dbReference type="PANTHER" id="PTHR43340">
    <property type="entry name" value="HYPOXANTHINE-GUANINE PHOSPHORIBOSYLTRANSFERASE"/>
    <property type="match status" value="1"/>
</dbReference>
<evidence type="ECO:0000256" key="16">
    <source>
        <dbReference type="RuleBase" id="RU364099"/>
    </source>
</evidence>
<comment type="catalytic activity">
    <reaction evidence="14">
        <text>GMP + diphosphate = guanine + 5-phospho-alpha-D-ribose 1-diphosphate</text>
        <dbReference type="Rhea" id="RHEA:25424"/>
        <dbReference type="ChEBI" id="CHEBI:16235"/>
        <dbReference type="ChEBI" id="CHEBI:33019"/>
        <dbReference type="ChEBI" id="CHEBI:58017"/>
        <dbReference type="ChEBI" id="CHEBI:58115"/>
        <dbReference type="EC" id="2.4.2.8"/>
    </reaction>
    <physiologicalReaction direction="right-to-left" evidence="14">
        <dbReference type="Rhea" id="RHEA:25426"/>
    </physiologicalReaction>
</comment>
<reference evidence="19" key="1">
    <citation type="submission" date="2016-10" db="EMBL/GenBank/DDBJ databases">
        <authorList>
            <person name="Varghese N."/>
            <person name="Submissions S."/>
        </authorList>
    </citation>
    <scope>NUCLEOTIDE SEQUENCE [LARGE SCALE GENOMIC DNA]</scope>
    <source>
        <strain evidence="19">DSM 3669</strain>
    </source>
</reference>
<dbReference type="GO" id="GO:0006166">
    <property type="term" value="P:purine ribonucleoside salvage"/>
    <property type="evidence" value="ECO:0007669"/>
    <property type="project" value="UniProtKB-KW"/>
</dbReference>
<comment type="function">
    <text evidence="2">Purine salvage pathway enzyme that catalyzes the transfer of the ribosyl-5-phosphate group from 5-phospho-alpha-D-ribose 1-diphosphate (PRPP) to the N9 position of the 6-oxopurines hypoxanthine and guanine to form the corresponding ribonucleotides IMP (inosine 5'-monophosphate) and GMP (guanosine 5'-monophosphate), with the release of PPi.</text>
</comment>
<comment type="cofactor">
    <cofactor evidence="1 16">
        <name>Mg(2+)</name>
        <dbReference type="ChEBI" id="CHEBI:18420"/>
    </cofactor>
</comment>
<evidence type="ECO:0000313" key="19">
    <source>
        <dbReference type="Proteomes" id="UP000199584"/>
    </source>
</evidence>
<dbReference type="CDD" id="cd06223">
    <property type="entry name" value="PRTases_typeI"/>
    <property type="match status" value="1"/>
</dbReference>
<keyword evidence="12 16" id="KW-0547">Nucleotide-binding</keyword>
<dbReference type="GO" id="GO:0052657">
    <property type="term" value="F:guanine phosphoribosyltransferase activity"/>
    <property type="evidence" value="ECO:0007669"/>
    <property type="project" value="UniProtKB-ARBA"/>
</dbReference>
<comment type="catalytic activity">
    <reaction evidence="15">
        <text>IMP + diphosphate = hypoxanthine + 5-phospho-alpha-D-ribose 1-diphosphate</text>
        <dbReference type="Rhea" id="RHEA:17973"/>
        <dbReference type="ChEBI" id="CHEBI:17368"/>
        <dbReference type="ChEBI" id="CHEBI:33019"/>
        <dbReference type="ChEBI" id="CHEBI:58017"/>
        <dbReference type="ChEBI" id="CHEBI:58053"/>
        <dbReference type="EC" id="2.4.2.8"/>
    </reaction>
    <physiologicalReaction direction="right-to-left" evidence="15">
        <dbReference type="Rhea" id="RHEA:17975"/>
    </physiologicalReaction>
</comment>
<evidence type="ECO:0000256" key="9">
    <source>
        <dbReference type="ARBA" id="ARBA00022679"/>
    </source>
</evidence>
<evidence type="ECO:0000256" key="12">
    <source>
        <dbReference type="ARBA" id="ARBA00022741"/>
    </source>
</evidence>
<keyword evidence="7 16" id="KW-0963">Cytoplasm</keyword>
<organism evidence="18 19">
    <name type="scientific">Desulfoscipio geothermicus DSM 3669</name>
    <dbReference type="NCBI Taxonomy" id="1121426"/>
    <lineage>
        <taxon>Bacteria</taxon>
        <taxon>Bacillati</taxon>
        <taxon>Bacillota</taxon>
        <taxon>Clostridia</taxon>
        <taxon>Eubacteriales</taxon>
        <taxon>Desulfallaceae</taxon>
        <taxon>Desulfoscipio</taxon>
    </lineage>
</organism>
<evidence type="ECO:0000256" key="8">
    <source>
        <dbReference type="ARBA" id="ARBA00022676"/>
    </source>
</evidence>
<sequence length="179" mass="20099">MHPDVEKVLLSTAELKNKVTELGQILSRDYAGKNLLAVGILKGAMVFMADLIRNISVDVQIDFMAVSSYGASSKSTGVVRIMKDLEQNIEGRHVLIVEDIVDTGLTLNYLLEILKAREPASVRVCTLLDKPSRREVDVSVNYNGFSIPDEFVVGYGLDYNEKYRNLPEIYVLKKEVYQK</sequence>
<dbReference type="InterPro" id="IPR050408">
    <property type="entry name" value="HGPRT"/>
</dbReference>
<keyword evidence="13 16" id="KW-0460">Magnesium</keyword>
<evidence type="ECO:0000256" key="14">
    <source>
        <dbReference type="ARBA" id="ARBA00048811"/>
    </source>
</evidence>
<name>A0A1I6CVS0_9FIRM</name>
<dbReference type="GO" id="GO:0000166">
    <property type="term" value="F:nucleotide binding"/>
    <property type="evidence" value="ECO:0007669"/>
    <property type="project" value="UniProtKB-KW"/>
</dbReference>
<dbReference type="Gene3D" id="3.40.50.2020">
    <property type="match status" value="1"/>
</dbReference>
<evidence type="ECO:0000256" key="11">
    <source>
        <dbReference type="ARBA" id="ARBA00022726"/>
    </source>
</evidence>
<dbReference type="AlphaFoldDB" id="A0A1I6CVS0"/>
<dbReference type="Pfam" id="PF00156">
    <property type="entry name" value="Pribosyltran"/>
    <property type="match status" value="1"/>
</dbReference>
<evidence type="ECO:0000313" key="18">
    <source>
        <dbReference type="EMBL" id="SFQ97191.1"/>
    </source>
</evidence>
<dbReference type="GO" id="GO:0006178">
    <property type="term" value="P:guanine salvage"/>
    <property type="evidence" value="ECO:0007669"/>
    <property type="project" value="TreeGrafter"/>
</dbReference>
<keyword evidence="8 16" id="KW-0328">Glycosyltransferase</keyword>
<comment type="pathway">
    <text evidence="5">Purine metabolism; GMP biosynthesis via salvage pathway; GMP from guanine: step 1/1.</text>
</comment>
<evidence type="ECO:0000259" key="17">
    <source>
        <dbReference type="Pfam" id="PF00156"/>
    </source>
</evidence>
<comment type="similarity">
    <text evidence="6 16">Belongs to the purine/pyrimidine phosphoribosyltransferase family.</text>
</comment>
<dbReference type="EMBL" id="FOYM01000002">
    <property type="protein sequence ID" value="SFQ97191.1"/>
    <property type="molecule type" value="Genomic_DNA"/>
</dbReference>
<evidence type="ECO:0000256" key="6">
    <source>
        <dbReference type="ARBA" id="ARBA00008391"/>
    </source>
</evidence>
<dbReference type="InterPro" id="IPR029057">
    <property type="entry name" value="PRTase-like"/>
</dbReference>
<dbReference type="GO" id="GO:0005829">
    <property type="term" value="C:cytosol"/>
    <property type="evidence" value="ECO:0007669"/>
    <property type="project" value="TreeGrafter"/>
</dbReference>
<dbReference type="GO" id="GO:0032263">
    <property type="term" value="P:GMP salvage"/>
    <property type="evidence" value="ECO:0007669"/>
    <property type="project" value="TreeGrafter"/>
</dbReference>
<keyword evidence="19" id="KW-1185">Reference proteome</keyword>
<dbReference type="EC" id="2.4.2.8" evidence="16"/>
<dbReference type="SUPFAM" id="SSF53271">
    <property type="entry name" value="PRTase-like"/>
    <property type="match status" value="1"/>
</dbReference>
<gene>
    <name evidence="18" type="ORF">SAMN05660706_102136</name>
</gene>
<evidence type="ECO:0000256" key="3">
    <source>
        <dbReference type="ARBA" id="ARBA00004496"/>
    </source>
</evidence>
<evidence type="ECO:0000256" key="5">
    <source>
        <dbReference type="ARBA" id="ARBA00004676"/>
    </source>
</evidence>
<comment type="pathway">
    <text evidence="4 16">Purine metabolism; IMP biosynthesis via salvage pathway; IMP from hypoxanthine: step 1/1.</text>
</comment>
<evidence type="ECO:0000256" key="15">
    <source>
        <dbReference type="ARBA" id="ARBA00049402"/>
    </source>
</evidence>
<evidence type="ECO:0000256" key="13">
    <source>
        <dbReference type="ARBA" id="ARBA00022842"/>
    </source>
</evidence>